<accession>A0A1M5QV93</accession>
<dbReference type="STRING" id="1508389.SAMN05444003_2324"/>
<dbReference type="EMBL" id="FQXB01000003">
    <property type="protein sequence ID" value="SHH17660.1"/>
    <property type="molecule type" value="Genomic_DNA"/>
</dbReference>
<reference evidence="1 2" key="1">
    <citation type="submission" date="2016-11" db="EMBL/GenBank/DDBJ databases">
        <authorList>
            <person name="Jaros S."/>
            <person name="Januszkiewicz K."/>
            <person name="Wedrychowicz H."/>
        </authorList>
    </citation>
    <scope>NUCLEOTIDE SEQUENCE [LARGE SCALE GENOMIC DNA]</scope>
    <source>
        <strain evidence="1 2">DSM 28715</strain>
    </source>
</reference>
<proteinExistence type="predicted"/>
<dbReference type="GO" id="GO:0016740">
    <property type="term" value="F:transferase activity"/>
    <property type="evidence" value="ECO:0007669"/>
    <property type="project" value="UniProtKB-KW"/>
</dbReference>
<protein>
    <submittedName>
        <fullName evidence="1">Glycosyl transferase family 2</fullName>
    </submittedName>
</protein>
<dbReference type="AlphaFoldDB" id="A0A1M5QV93"/>
<gene>
    <name evidence="1" type="ORF">SAMN05444003_2324</name>
</gene>
<keyword evidence="2" id="KW-1185">Reference proteome</keyword>
<organism evidence="1 2">
    <name type="scientific">Cognatiyoonia sediminum</name>
    <dbReference type="NCBI Taxonomy" id="1508389"/>
    <lineage>
        <taxon>Bacteria</taxon>
        <taxon>Pseudomonadati</taxon>
        <taxon>Pseudomonadota</taxon>
        <taxon>Alphaproteobacteria</taxon>
        <taxon>Rhodobacterales</taxon>
        <taxon>Paracoccaceae</taxon>
        <taxon>Cognatiyoonia</taxon>
    </lineage>
</organism>
<evidence type="ECO:0000313" key="2">
    <source>
        <dbReference type="Proteomes" id="UP000184074"/>
    </source>
</evidence>
<keyword evidence="1" id="KW-0808">Transferase</keyword>
<sequence length="342" mass="38290">MAGDPILIYTTMKNEGPYMLEWVAYHKSLGVDQFLIFTNDCTDGTDAIAERLTELGVAIHVDNAVAPGGSPQNQMLRRVRRHKAFKRAGWTFCLDVDEFLNIRILGAGVPELIAKLEEVSGGPIDVASFAWKLFGCGGIETFEDRPVTQQFFMCDDEVTPYSGVAQGFKSITRNNGTFPRYGPHRPKGASDDIAPRLRWSDGSGQLMPYETVSWRARPGFGHEFARLHHYVVRSVDGFLVKRDRGKTNHVNHDQAETYWNNMNANLCEDRTILPAVERAEIVRLELMADPALSELHEAAVAWHKAKISELRARDDWQEFRDFLKANLTHRAASTKAGGGVSA</sequence>
<dbReference type="Proteomes" id="UP000184074">
    <property type="component" value="Unassembled WGS sequence"/>
</dbReference>
<dbReference type="Pfam" id="PF13704">
    <property type="entry name" value="Glyco_tranf_2_4"/>
    <property type="match status" value="1"/>
</dbReference>
<dbReference type="RefSeq" id="WP_242649055.1">
    <property type="nucleotide sequence ID" value="NZ_FQXB01000003.1"/>
</dbReference>
<name>A0A1M5QV93_9RHOB</name>
<evidence type="ECO:0000313" key="1">
    <source>
        <dbReference type="EMBL" id="SHH17660.1"/>
    </source>
</evidence>